<proteinExistence type="predicted"/>
<evidence type="ECO:0000313" key="1">
    <source>
        <dbReference type="EMBL" id="MCI26202.1"/>
    </source>
</evidence>
<dbReference type="SUPFAM" id="SSF56672">
    <property type="entry name" value="DNA/RNA polymerases"/>
    <property type="match status" value="1"/>
</dbReference>
<feature type="non-terminal residue" evidence="1">
    <location>
        <position position="1"/>
    </location>
</feature>
<dbReference type="Proteomes" id="UP000265520">
    <property type="component" value="Unassembled WGS sequence"/>
</dbReference>
<dbReference type="InterPro" id="IPR050951">
    <property type="entry name" value="Retrovirus_Pol_polyprotein"/>
</dbReference>
<accession>A0A392QQQ4</accession>
<dbReference type="PANTHER" id="PTHR37984:SF5">
    <property type="entry name" value="PROTEIN NYNRIN-LIKE"/>
    <property type="match status" value="1"/>
</dbReference>
<dbReference type="InterPro" id="IPR043128">
    <property type="entry name" value="Rev_trsase/Diguanyl_cyclase"/>
</dbReference>
<comment type="caution">
    <text evidence="1">The sequence shown here is derived from an EMBL/GenBank/DDBJ whole genome shotgun (WGS) entry which is preliminary data.</text>
</comment>
<dbReference type="InterPro" id="IPR043502">
    <property type="entry name" value="DNA/RNA_pol_sf"/>
</dbReference>
<organism evidence="1 2">
    <name type="scientific">Trifolium medium</name>
    <dbReference type="NCBI Taxonomy" id="97028"/>
    <lineage>
        <taxon>Eukaryota</taxon>
        <taxon>Viridiplantae</taxon>
        <taxon>Streptophyta</taxon>
        <taxon>Embryophyta</taxon>
        <taxon>Tracheophyta</taxon>
        <taxon>Spermatophyta</taxon>
        <taxon>Magnoliopsida</taxon>
        <taxon>eudicotyledons</taxon>
        <taxon>Gunneridae</taxon>
        <taxon>Pentapetalae</taxon>
        <taxon>rosids</taxon>
        <taxon>fabids</taxon>
        <taxon>Fabales</taxon>
        <taxon>Fabaceae</taxon>
        <taxon>Papilionoideae</taxon>
        <taxon>50 kb inversion clade</taxon>
        <taxon>NPAAA clade</taxon>
        <taxon>Hologalegina</taxon>
        <taxon>IRL clade</taxon>
        <taxon>Trifolieae</taxon>
        <taxon>Trifolium</taxon>
    </lineage>
</organism>
<keyword evidence="2" id="KW-1185">Reference proteome</keyword>
<dbReference type="AlphaFoldDB" id="A0A392QQQ4"/>
<dbReference type="FunFam" id="3.30.70.270:FF:000063">
    <property type="entry name" value="Zinc knuckle domaincontaining protein"/>
    <property type="match status" value="1"/>
</dbReference>
<reference evidence="1 2" key="1">
    <citation type="journal article" date="2018" name="Front. Plant Sci.">
        <title>Red Clover (Trifolium pratense) and Zigzag Clover (T. medium) - A Picture of Genomic Similarities and Differences.</title>
        <authorList>
            <person name="Dluhosova J."/>
            <person name="Istvanek J."/>
            <person name="Nedelnik J."/>
            <person name="Repkova J."/>
        </authorList>
    </citation>
    <scope>NUCLEOTIDE SEQUENCE [LARGE SCALE GENOMIC DNA]</scope>
    <source>
        <strain evidence="2">cv. 10/8</strain>
        <tissue evidence="1">Leaf</tissue>
    </source>
</reference>
<dbReference type="Gene3D" id="3.30.70.270">
    <property type="match status" value="1"/>
</dbReference>
<dbReference type="EMBL" id="LXQA010151838">
    <property type="protein sequence ID" value="MCI26202.1"/>
    <property type="molecule type" value="Genomic_DNA"/>
</dbReference>
<protein>
    <submittedName>
        <fullName evidence="1">Retrotransposon protein</fullName>
    </submittedName>
</protein>
<name>A0A392QQQ4_9FABA</name>
<dbReference type="PANTHER" id="PTHR37984">
    <property type="entry name" value="PROTEIN CBG26694"/>
    <property type="match status" value="1"/>
</dbReference>
<sequence>SEEEHEEHLRLVLQVLRDNKLYANPLKCEFWMEKVNFLDVRSFVGLAGYYWRFIEGFAKIVAPMTQLTRKDQPFAWTDECEASFQLLKERLTTSPVLVLLEQN</sequence>
<evidence type="ECO:0000313" key="2">
    <source>
        <dbReference type="Proteomes" id="UP000265520"/>
    </source>
</evidence>